<evidence type="ECO:0000313" key="3">
    <source>
        <dbReference type="EMBL" id="GGB62183.1"/>
    </source>
</evidence>
<accession>A0A916TNG4</accession>
<keyword evidence="4" id="KW-1185">Reference proteome</keyword>
<evidence type="ECO:0000313" key="4">
    <source>
        <dbReference type="Proteomes" id="UP000605148"/>
    </source>
</evidence>
<dbReference type="PANTHER" id="PTHR31876">
    <property type="entry name" value="COV-LIKE PROTEIN 1"/>
    <property type="match status" value="1"/>
</dbReference>
<dbReference type="Proteomes" id="UP000605148">
    <property type="component" value="Unassembled WGS sequence"/>
</dbReference>
<dbReference type="AlphaFoldDB" id="A0A916TNG4"/>
<dbReference type="RefSeq" id="WP_150497667.1">
    <property type="nucleotide sequence ID" value="NZ_BMFA01000016.1"/>
</dbReference>
<dbReference type="Pfam" id="PF04367">
    <property type="entry name" value="DUF502"/>
    <property type="match status" value="1"/>
</dbReference>
<dbReference type="PANTHER" id="PTHR31876:SF26">
    <property type="entry name" value="PROTEIN LIKE COV 2"/>
    <property type="match status" value="1"/>
</dbReference>
<reference evidence="3" key="2">
    <citation type="submission" date="2020-09" db="EMBL/GenBank/DDBJ databases">
        <authorList>
            <person name="Sun Q."/>
            <person name="Zhou Y."/>
        </authorList>
    </citation>
    <scope>NUCLEOTIDE SEQUENCE</scope>
    <source>
        <strain evidence="3">CGMCC 1.12426</strain>
    </source>
</reference>
<comment type="caution">
    <text evidence="3">The sequence shown here is derived from an EMBL/GenBank/DDBJ whole genome shotgun (WGS) entry which is preliminary data.</text>
</comment>
<reference evidence="3" key="1">
    <citation type="journal article" date="2014" name="Int. J. Syst. Evol. Microbiol.">
        <title>Complete genome sequence of Corynebacterium casei LMG S-19264T (=DSM 44701T), isolated from a smear-ripened cheese.</title>
        <authorList>
            <consortium name="US DOE Joint Genome Institute (JGI-PGF)"/>
            <person name="Walter F."/>
            <person name="Albersmeier A."/>
            <person name="Kalinowski J."/>
            <person name="Ruckert C."/>
        </authorList>
    </citation>
    <scope>NUCLEOTIDE SEQUENCE</scope>
    <source>
        <strain evidence="3">CGMCC 1.12426</strain>
    </source>
</reference>
<gene>
    <name evidence="3" type="ORF">GCM10011316_37680</name>
</gene>
<feature type="region of interest" description="Disordered" evidence="1">
    <location>
        <begin position="227"/>
        <end position="261"/>
    </location>
</feature>
<feature type="transmembrane region" description="Helical" evidence="2">
    <location>
        <begin position="68"/>
        <end position="93"/>
    </location>
</feature>
<dbReference type="EMBL" id="BMFA01000016">
    <property type="protein sequence ID" value="GGB62183.1"/>
    <property type="molecule type" value="Genomic_DNA"/>
</dbReference>
<name>A0A916TNG4_9HYPH</name>
<keyword evidence="2" id="KW-0472">Membrane</keyword>
<evidence type="ECO:0000256" key="2">
    <source>
        <dbReference type="SAM" id="Phobius"/>
    </source>
</evidence>
<protein>
    <submittedName>
        <fullName evidence="3">Membrane protein</fullName>
    </submittedName>
</protein>
<dbReference type="InterPro" id="IPR007462">
    <property type="entry name" value="COV1-like"/>
</dbReference>
<proteinExistence type="predicted"/>
<feature type="transmembrane region" description="Helical" evidence="2">
    <location>
        <begin position="26"/>
        <end position="48"/>
    </location>
</feature>
<evidence type="ECO:0000256" key="1">
    <source>
        <dbReference type="SAM" id="MobiDB-lite"/>
    </source>
</evidence>
<dbReference type="OrthoDB" id="9780267at2"/>
<keyword evidence="2" id="KW-0812">Transmembrane</keyword>
<organism evidence="3 4">
    <name type="scientific">Roseibium aquae</name>
    <dbReference type="NCBI Taxonomy" id="1323746"/>
    <lineage>
        <taxon>Bacteria</taxon>
        <taxon>Pseudomonadati</taxon>
        <taxon>Pseudomonadota</taxon>
        <taxon>Alphaproteobacteria</taxon>
        <taxon>Hyphomicrobiales</taxon>
        <taxon>Stappiaceae</taxon>
        <taxon>Roseibium</taxon>
    </lineage>
</organism>
<keyword evidence="2" id="KW-1133">Transmembrane helix</keyword>
<sequence length="261" mass="28564">MTRDKGKEQDSTGGHKGHLATRIRNYFLTGLVITGPIGITLWLTWTFIKWVDGWVKPLVPKIYHPETYLPFGIPGFGLIVAGFLLTMVGFLAANFAGRSLISFGESIVGRMPLVRNLYSGLKQIFETILDERGSSFSKAALIEYPRRGLWAIAFVSTTTKGEVAQRLSVGGELKSVFLPTTPNPTSGFLLFVPAEDMIELKMSVEDAAKLIISAGLVNPEYPEMLKDHMDPAAAEAIRQRKQPADPQSDGPKPKVSASEDA</sequence>